<evidence type="ECO:0000313" key="2">
    <source>
        <dbReference type="EMBL" id="QHT76511.1"/>
    </source>
</evidence>
<reference evidence="2" key="1">
    <citation type="journal article" date="2020" name="Nature">
        <title>Giant virus diversity and host interactions through global metagenomics.</title>
        <authorList>
            <person name="Schulz F."/>
            <person name="Roux S."/>
            <person name="Paez-Espino D."/>
            <person name="Jungbluth S."/>
            <person name="Walsh D.A."/>
            <person name="Denef V.J."/>
            <person name="McMahon K.D."/>
            <person name="Konstantinidis K.T."/>
            <person name="Eloe-Fadrosh E.A."/>
            <person name="Kyrpides N.C."/>
            <person name="Woyke T."/>
        </authorList>
    </citation>
    <scope>NUCLEOTIDE SEQUENCE</scope>
    <source>
        <strain evidence="2">GVMAG-M-3300023179-82</strain>
    </source>
</reference>
<sequence length="265" mass="32358">MNTVIIPDIFIYDYDNYMSNYQNILDISYKYSIEANKNIISINENINKLQNKINILHNRLELIKTTKTNYYNIILKINERENNIKLIYLLLNKPINDLYKLAFPKIINLCEMINTITDSKNKYTNIYYHKYKWINIFNKCIYYINNVYNIITNKKTIYNYSLKILNLITQILNNGIFFNNNNPKYIILHYNNFYHLMNDACMEWYIKVIIYKHNIILHKDNLIEIILLDKYNNYYTNYYCNNNIKNDIRKCIKQCYSNNYLRFKI</sequence>
<organism evidence="2">
    <name type="scientific">viral metagenome</name>
    <dbReference type="NCBI Taxonomy" id="1070528"/>
    <lineage>
        <taxon>unclassified sequences</taxon>
        <taxon>metagenomes</taxon>
        <taxon>organismal metagenomes</taxon>
    </lineage>
</organism>
<proteinExistence type="predicted"/>
<dbReference type="EMBL" id="MN739897">
    <property type="protein sequence ID" value="QHT76511.1"/>
    <property type="molecule type" value="Genomic_DNA"/>
</dbReference>
<keyword evidence="1" id="KW-0175">Coiled coil</keyword>
<accession>A0A6C0H7F8</accession>
<evidence type="ECO:0000256" key="1">
    <source>
        <dbReference type="SAM" id="Coils"/>
    </source>
</evidence>
<feature type="coiled-coil region" evidence="1">
    <location>
        <begin position="32"/>
        <end position="66"/>
    </location>
</feature>
<protein>
    <submittedName>
        <fullName evidence="2">Uncharacterized protein</fullName>
    </submittedName>
</protein>
<dbReference type="AlphaFoldDB" id="A0A6C0H7F8"/>
<name>A0A6C0H7F8_9ZZZZ</name>